<keyword evidence="1" id="KW-0812">Transmembrane</keyword>
<dbReference type="InterPro" id="IPR041682">
    <property type="entry name" value="AAA_14"/>
</dbReference>
<evidence type="ECO:0000259" key="2">
    <source>
        <dbReference type="SMART" id="SM00382"/>
    </source>
</evidence>
<evidence type="ECO:0000256" key="1">
    <source>
        <dbReference type="SAM" id="Phobius"/>
    </source>
</evidence>
<reference evidence="3" key="2">
    <citation type="submission" date="2015-07" db="EMBL/GenBank/DDBJ databases">
        <title>Plasmids, circular viruses and viroids from rat gut.</title>
        <authorList>
            <person name="Jorgensen T.J."/>
            <person name="Hansen M.A."/>
            <person name="Xu Z."/>
            <person name="Tabak M.A."/>
            <person name="Sorensen S.J."/>
            <person name="Hansen L.H."/>
        </authorList>
    </citation>
    <scope>NUCLEOTIDE SEQUENCE</scope>
    <source>
        <plasmid evidence="3">pRGFK0822</plasmid>
    </source>
</reference>
<keyword evidence="3" id="KW-0614">Plasmid</keyword>
<dbReference type="Pfam" id="PF13635">
    <property type="entry name" value="DUF4143"/>
    <property type="match status" value="1"/>
</dbReference>
<reference evidence="3" key="1">
    <citation type="submission" date="2015-06" db="EMBL/GenBank/DDBJ databases">
        <authorList>
            <person name="Joergensen T."/>
        </authorList>
    </citation>
    <scope>NUCLEOTIDE SEQUENCE</scope>
    <source>
        <plasmid evidence="3">pRGFK0822</plasmid>
    </source>
</reference>
<feature type="transmembrane region" description="Helical" evidence="1">
    <location>
        <begin position="12"/>
        <end position="40"/>
    </location>
</feature>
<dbReference type="SMART" id="SM00382">
    <property type="entry name" value="AAA"/>
    <property type="match status" value="1"/>
</dbReference>
<feature type="domain" description="AAA+ ATPase" evidence="2">
    <location>
        <begin position="69"/>
        <end position="184"/>
    </location>
</feature>
<dbReference type="PANTHER" id="PTHR43566:SF1">
    <property type="entry name" value="AAA+ ATPASE DOMAIN-CONTAINING PROTEIN"/>
    <property type="match status" value="1"/>
</dbReference>
<dbReference type="Gene3D" id="3.40.50.300">
    <property type="entry name" value="P-loop containing nucleotide triphosphate hydrolases"/>
    <property type="match status" value="1"/>
</dbReference>
<dbReference type="InterPro" id="IPR025420">
    <property type="entry name" value="DUF4143"/>
</dbReference>
<organism evidence="3">
    <name type="scientific">uncultured prokaryote</name>
    <dbReference type="NCBI Taxonomy" id="198431"/>
    <lineage>
        <taxon>unclassified sequences</taxon>
        <taxon>environmental samples</taxon>
    </lineage>
</organism>
<keyword evidence="1" id="KW-0472">Membrane</keyword>
<evidence type="ECO:0000313" key="3">
    <source>
        <dbReference type="EMBL" id="CRY95922.1"/>
    </source>
</evidence>
<accession>A0A0H5QJD3</accession>
<sequence>MRFRKQTFWRVKICVFMCVFTFLTAKFILNLEIVFSVFLFSKNDLLLLRKTCNMIGRLIKDSILADYRRKKVIVLLGARQVGKTTLLSALWNGAEKVLSLNCDDYDDAMLLEGKTSTELKYLLSPYELVFIDEVQRVKNIGLTLKIIADLKLNTQVVVTGSSSLSLADEINEPATGRLIEYNLFPFSLPELADSTSEREEQRLLENRMIYGLYPEVVTEPGDAKRTLMTLTNNYLYKDLFAYKGIKKPEIIQKLVRALALQLGSEVSYNELSNLLGVDKSTVENYINLLEKCFVVFRLDSFSRNLRNEIKKGKKIYFYDNGVRNAVLSNFAPLELRNDVGALWENLMVSERVKRNSYSGNFAQLFFWRTHEQHEIDLIEEQDGILHTFEFKWNGKARSSQPKAFANTYPNSTYEVITPENYWSFLK</sequence>
<dbReference type="PANTHER" id="PTHR43566">
    <property type="entry name" value="CONSERVED PROTEIN"/>
    <property type="match status" value="1"/>
</dbReference>
<dbReference type="SUPFAM" id="SSF52540">
    <property type="entry name" value="P-loop containing nucleoside triphosphate hydrolases"/>
    <property type="match status" value="1"/>
</dbReference>
<protein>
    <recommendedName>
        <fullName evidence="2">AAA+ ATPase domain-containing protein</fullName>
    </recommendedName>
</protein>
<keyword evidence="1" id="KW-1133">Transmembrane helix</keyword>
<dbReference type="AlphaFoldDB" id="A0A0H5QJD3"/>
<dbReference type="EMBL" id="LN853428">
    <property type="protein sequence ID" value="CRY95922.1"/>
    <property type="molecule type" value="Genomic_DNA"/>
</dbReference>
<dbReference type="InterPro" id="IPR027417">
    <property type="entry name" value="P-loop_NTPase"/>
</dbReference>
<name>A0A0H5QJD3_9ZZZZ</name>
<proteinExistence type="predicted"/>
<dbReference type="Pfam" id="PF13173">
    <property type="entry name" value="AAA_14"/>
    <property type="match status" value="1"/>
</dbReference>
<dbReference type="InterPro" id="IPR003593">
    <property type="entry name" value="AAA+_ATPase"/>
</dbReference>
<geneLocation type="plasmid" evidence="3">
    <name>pRGFK0822</name>
</geneLocation>